<evidence type="ECO:0000313" key="2">
    <source>
        <dbReference type="EMBL" id="OWW22390.1"/>
    </source>
</evidence>
<reference evidence="2 3" key="1">
    <citation type="submission" date="2016-02" db="EMBL/GenBank/DDBJ databases">
        <authorList>
            <person name="Wen L."/>
            <person name="He K."/>
            <person name="Yang H."/>
        </authorList>
    </citation>
    <scope>NUCLEOTIDE SEQUENCE [LARGE SCALE GENOMIC DNA]</scope>
    <source>
        <strain evidence="2 3">TSA40</strain>
    </source>
</reference>
<protein>
    <recommendedName>
        <fullName evidence="4">Transporter</fullName>
    </recommendedName>
</protein>
<name>A0A254TID2_9BURK</name>
<evidence type="ECO:0000256" key="1">
    <source>
        <dbReference type="SAM" id="SignalP"/>
    </source>
</evidence>
<feature type="chain" id="PRO_5011757550" description="Transporter" evidence="1">
    <location>
        <begin position="33"/>
        <end position="300"/>
    </location>
</feature>
<gene>
    <name evidence="2" type="ORF">AYR66_25730</name>
</gene>
<keyword evidence="3" id="KW-1185">Reference proteome</keyword>
<dbReference type="EMBL" id="LSTO01000001">
    <property type="protein sequence ID" value="OWW22390.1"/>
    <property type="molecule type" value="Genomic_DNA"/>
</dbReference>
<sequence>MKRRALLEGEMSFKRASAAALLAALASAPAAAIDVDAGDYTALPAGTNLALVYYQHAERDKLYSKGSKVPLNAGLDSDVGILRGVHFMDIGGYIVDPQFLLPFGKLKAKDGTSFLGDTGGTGDLLLAATVWLVNRKETNTYFGITPFLSLPTGQYDRSKALNLGENRTKFTLQAGYITSLTKSLSLDLVGDFTVYGRNREFGAAGATLEQKTSYQAQAHLRYHVNPAFDLRAGVSKAITGETSVNGVDQGDRGSTTKFNVGASYFVRPTTQVLATYGRDASVREGFKENNRLNLRLLQVF</sequence>
<accession>A0A254TID2</accession>
<proteinExistence type="predicted"/>
<evidence type="ECO:0008006" key="4">
    <source>
        <dbReference type="Google" id="ProtNLM"/>
    </source>
</evidence>
<organism evidence="2 3">
    <name type="scientific">Noviherbaspirillum denitrificans</name>
    <dbReference type="NCBI Taxonomy" id="1968433"/>
    <lineage>
        <taxon>Bacteria</taxon>
        <taxon>Pseudomonadati</taxon>
        <taxon>Pseudomonadota</taxon>
        <taxon>Betaproteobacteria</taxon>
        <taxon>Burkholderiales</taxon>
        <taxon>Oxalobacteraceae</taxon>
        <taxon>Noviherbaspirillum</taxon>
    </lineage>
</organism>
<dbReference type="Proteomes" id="UP000197535">
    <property type="component" value="Unassembled WGS sequence"/>
</dbReference>
<dbReference type="Pfam" id="PF13557">
    <property type="entry name" value="Phenol_MetA_deg"/>
    <property type="match status" value="1"/>
</dbReference>
<dbReference type="OrthoDB" id="191143at2"/>
<evidence type="ECO:0000313" key="3">
    <source>
        <dbReference type="Proteomes" id="UP000197535"/>
    </source>
</evidence>
<feature type="signal peptide" evidence="1">
    <location>
        <begin position="1"/>
        <end position="32"/>
    </location>
</feature>
<dbReference type="InterPro" id="IPR025737">
    <property type="entry name" value="FApF"/>
</dbReference>
<dbReference type="RefSeq" id="WP_088709212.1">
    <property type="nucleotide sequence ID" value="NZ_LSTO01000001.1"/>
</dbReference>
<keyword evidence="1" id="KW-0732">Signal</keyword>
<dbReference type="AlphaFoldDB" id="A0A254TID2"/>
<comment type="caution">
    <text evidence="2">The sequence shown here is derived from an EMBL/GenBank/DDBJ whole genome shotgun (WGS) entry which is preliminary data.</text>
</comment>